<dbReference type="OrthoDB" id="3295569at2"/>
<dbReference type="InterPro" id="IPR058407">
    <property type="entry name" value="DUF8094"/>
</dbReference>
<evidence type="ECO:0000259" key="2">
    <source>
        <dbReference type="Pfam" id="PF26366"/>
    </source>
</evidence>
<feature type="signal peptide" evidence="1">
    <location>
        <begin position="1"/>
        <end position="24"/>
    </location>
</feature>
<reference evidence="3 4" key="1">
    <citation type="submission" date="2016-10" db="EMBL/GenBank/DDBJ databases">
        <authorList>
            <person name="de Groot N.N."/>
        </authorList>
    </citation>
    <scope>NUCLEOTIDE SEQUENCE [LARGE SCALE GENOMIC DNA]</scope>
    <source>
        <strain evidence="3 4">CPCC 201354</strain>
    </source>
</reference>
<evidence type="ECO:0000313" key="4">
    <source>
        <dbReference type="Proteomes" id="UP000198923"/>
    </source>
</evidence>
<dbReference type="Pfam" id="PF26366">
    <property type="entry name" value="DUF8094"/>
    <property type="match status" value="1"/>
</dbReference>
<accession>A0A1G7VV74</accession>
<feature type="domain" description="DUF8094" evidence="2">
    <location>
        <begin position="51"/>
        <end position="355"/>
    </location>
</feature>
<evidence type="ECO:0000313" key="3">
    <source>
        <dbReference type="EMBL" id="SDG63663.1"/>
    </source>
</evidence>
<dbReference type="RefSeq" id="WP_093169758.1">
    <property type="nucleotide sequence ID" value="NZ_FNCN01000006.1"/>
</dbReference>
<sequence length="357" mass="38384">MRSYGRPAVLTAGLCLLLGLTACSGTPRDTARPASLAAAVNPATSASARPEPKVTPDEAKSALRSYLALDSAFRAAGDQRLATEITRDGQRQLTAAAYRSNDLAPPRRTWGDATVIVPRMERFPVWFTAIVERRDADGDTTTNIMTFARQNEQSRWQLGFASLLYPGTDLPKVELDADGYATALGVEDESVLIKPRLMAPLHATAAEQGPGGFSSGHIAAGPHTTDYFAAIIKERADAKGRGLSYDSIFSATEFPVYALRTEDGGAMVQYGLTRTSTWDAQTYSSEVAPKPIPESMLWATEPAAELDEPSERDAPTYRDTLRAVETHQYVSAVPPQGSKALATVLAYDGGLVRATKN</sequence>
<protein>
    <recommendedName>
        <fullName evidence="2">DUF8094 domain-containing protein</fullName>
    </recommendedName>
</protein>
<name>A0A1G7VV74_9ACTN</name>
<feature type="chain" id="PRO_5039289857" description="DUF8094 domain-containing protein" evidence="1">
    <location>
        <begin position="25"/>
        <end position="357"/>
    </location>
</feature>
<gene>
    <name evidence="3" type="ORF">SAMN05421505_10668</name>
</gene>
<keyword evidence="4" id="KW-1185">Reference proteome</keyword>
<proteinExistence type="predicted"/>
<dbReference type="PROSITE" id="PS51257">
    <property type="entry name" value="PROKAR_LIPOPROTEIN"/>
    <property type="match status" value="1"/>
</dbReference>
<dbReference type="AlphaFoldDB" id="A0A1G7VV74"/>
<evidence type="ECO:0000256" key="1">
    <source>
        <dbReference type="SAM" id="SignalP"/>
    </source>
</evidence>
<keyword evidence="1" id="KW-0732">Signal</keyword>
<dbReference type="EMBL" id="FNCN01000006">
    <property type="protein sequence ID" value="SDG63663.1"/>
    <property type="molecule type" value="Genomic_DNA"/>
</dbReference>
<organism evidence="3 4">
    <name type="scientific">Sinosporangium album</name>
    <dbReference type="NCBI Taxonomy" id="504805"/>
    <lineage>
        <taxon>Bacteria</taxon>
        <taxon>Bacillati</taxon>
        <taxon>Actinomycetota</taxon>
        <taxon>Actinomycetes</taxon>
        <taxon>Streptosporangiales</taxon>
        <taxon>Streptosporangiaceae</taxon>
        <taxon>Sinosporangium</taxon>
    </lineage>
</organism>
<dbReference type="Proteomes" id="UP000198923">
    <property type="component" value="Unassembled WGS sequence"/>
</dbReference>